<organism evidence="2 3">
    <name type="scientific">Pseudochryseolinea flava</name>
    <dbReference type="NCBI Taxonomy" id="2059302"/>
    <lineage>
        <taxon>Bacteria</taxon>
        <taxon>Pseudomonadati</taxon>
        <taxon>Bacteroidota</taxon>
        <taxon>Cytophagia</taxon>
        <taxon>Cytophagales</taxon>
        <taxon>Fulvivirgaceae</taxon>
        <taxon>Pseudochryseolinea</taxon>
    </lineage>
</organism>
<dbReference type="InterPro" id="IPR000595">
    <property type="entry name" value="cNMP-bd_dom"/>
</dbReference>
<comment type="caution">
    <text evidence="2">The sequence shown here is derived from an EMBL/GenBank/DDBJ whole genome shotgun (WGS) entry which is preliminary data.</text>
</comment>
<dbReference type="Pfam" id="PF00027">
    <property type="entry name" value="cNMP_binding"/>
    <property type="match status" value="1"/>
</dbReference>
<dbReference type="SUPFAM" id="SSF51206">
    <property type="entry name" value="cAMP-binding domain-like"/>
    <property type="match status" value="1"/>
</dbReference>
<name>A0A364XW40_9BACT</name>
<gene>
    <name evidence="2" type="ORF">DQQ10_23545</name>
</gene>
<dbReference type="OrthoDB" id="1933280at2"/>
<dbReference type="InterPro" id="IPR014710">
    <property type="entry name" value="RmlC-like_jellyroll"/>
</dbReference>
<proteinExistence type="predicted"/>
<sequence length="184" mass="22008">MFRKHLEVYTTLSDDEYERVLTYFVPKKLKKHEFLVHEGDWVTNHHWVIKGLLVSNYTDDEGKDHIMQFAIENCWITDQDAFYNQTKAIFNITCLEDTTLMCLSFSNREKMCADMHKMEHYFRKKGNDSFVKQQRRLLSYMTNDAKGRFNLLMAEYPGLYQRLSKKILAAYLGVTRETLSRFKF</sequence>
<reference evidence="2 3" key="1">
    <citation type="submission" date="2018-06" db="EMBL/GenBank/DDBJ databases">
        <title>Chryseolinea flavus sp. nov., a member of the phylum Bacteroidetes isolated from soil.</title>
        <authorList>
            <person name="Li Y."/>
            <person name="Wang J."/>
        </authorList>
    </citation>
    <scope>NUCLEOTIDE SEQUENCE [LARGE SCALE GENOMIC DNA]</scope>
    <source>
        <strain evidence="2 3">SDU1-6</strain>
    </source>
</reference>
<dbReference type="EMBL" id="QMFY01000017">
    <property type="protein sequence ID" value="RAV98535.1"/>
    <property type="molecule type" value="Genomic_DNA"/>
</dbReference>
<accession>A0A364XW40</accession>
<protein>
    <submittedName>
        <fullName evidence="2">Crp/Fnr family transcriptional regulator</fullName>
    </submittedName>
</protein>
<dbReference type="InterPro" id="IPR018490">
    <property type="entry name" value="cNMP-bd_dom_sf"/>
</dbReference>
<evidence type="ECO:0000259" key="1">
    <source>
        <dbReference type="Pfam" id="PF00027"/>
    </source>
</evidence>
<evidence type="ECO:0000313" key="2">
    <source>
        <dbReference type="EMBL" id="RAV98535.1"/>
    </source>
</evidence>
<evidence type="ECO:0000313" key="3">
    <source>
        <dbReference type="Proteomes" id="UP000251889"/>
    </source>
</evidence>
<keyword evidence="3" id="KW-1185">Reference proteome</keyword>
<dbReference type="Gene3D" id="2.60.120.10">
    <property type="entry name" value="Jelly Rolls"/>
    <property type="match status" value="1"/>
</dbReference>
<dbReference type="Proteomes" id="UP000251889">
    <property type="component" value="Unassembled WGS sequence"/>
</dbReference>
<dbReference type="AlphaFoldDB" id="A0A364XW40"/>
<feature type="domain" description="Cyclic nucleotide-binding" evidence="1">
    <location>
        <begin position="27"/>
        <end position="112"/>
    </location>
</feature>